<keyword evidence="1" id="KW-0472">Membrane</keyword>
<gene>
    <name evidence="2" type="ORF">CR513_45411</name>
</gene>
<keyword evidence="1" id="KW-1133">Transmembrane helix</keyword>
<feature type="transmembrane region" description="Helical" evidence="1">
    <location>
        <begin position="24"/>
        <end position="46"/>
    </location>
</feature>
<accession>A0A371F926</accession>
<comment type="caution">
    <text evidence="2">The sequence shown here is derived from an EMBL/GenBank/DDBJ whole genome shotgun (WGS) entry which is preliminary data.</text>
</comment>
<feature type="transmembrane region" description="Helical" evidence="1">
    <location>
        <begin position="71"/>
        <end position="90"/>
    </location>
</feature>
<feature type="non-terminal residue" evidence="2">
    <location>
        <position position="1"/>
    </location>
</feature>
<protein>
    <submittedName>
        <fullName evidence="2">Uncharacterized protein</fullName>
    </submittedName>
</protein>
<keyword evidence="1" id="KW-0812">Transmembrane</keyword>
<name>A0A371F926_MUCPR</name>
<organism evidence="2 3">
    <name type="scientific">Mucuna pruriens</name>
    <name type="common">Velvet bean</name>
    <name type="synonym">Dolichos pruriens</name>
    <dbReference type="NCBI Taxonomy" id="157652"/>
    <lineage>
        <taxon>Eukaryota</taxon>
        <taxon>Viridiplantae</taxon>
        <taxon>Streptophyta</taxon>
        <taxon>Embryophyta</taxon>
        <taxon>Tracheophyta</taxon>
        <taxon>Spermatophyta</taxon>
        <taxon>Magnoliopsida</taxon>
        <taxon>eudicotyledons</taxon>
        <taxon>Gunneridae</taxon>
        <taxon>Pentapetalae</taxon>
        <taxon>rosids</taxon>
        <taxon>fabids</taxon>
        <taxon>Fabales</taxon>
        <taxon>Fabaceae</taxon>
        <taxon>Papilionoideae</taxon>
        <taxon>50 kb inversion clade</taxon>
        <taxon>NPAAA clade</taxon>
        <taxon>indigoferoid/millettioid clade</taxon>
        <taxon>Phaseoleae</taxon>
        <taxon>Mucuna</taxon>
    </lineage>
</organism>
<sequence length="220" mass="23399">MLSKNTRPLNYEEFTPFPLPDCTLLLLLLPINACRLILLTIFFQLVTNRSSSQRVSVSTASMSSSISSPSCFKCPFLLLMICTTCSIFSGGKLCNPSPNLCFSSRLISLLLGSLAFGFGCFKCFTGGARIGDGVRTGDCSIGGLEELAGGCRGSSCCNFAGGIGFSFFFTLSGSTWLHELACNSSSKSRTGPTQSSNFSPIGRYSSSNLVRSCSAMVYTS</sequence>
<evidence type="ECO:0000256" key="1">
    <source>
        <dbReference type="SAM" id="Phobius"/>
    </source>
</evidence>
<reference evidence="2" key="1">
    <citation type="submission" date="2018-05" db="EMBL/GenBank/DDBJ databases">
        <title>Draft genome of Mucuna pruriens seed.</title>
        <authorList>
            <person name="Nnadi N.E."/>
            <person name="Vos R."/>
            <person name="Hasami M.H."/>
            <person name="Devisetty U.K."/>
            <person name="Aguiy J.C."/>
        </authorList>
    </citation>
    <scope>NUCLEOTIDE SEQUENCE [LARGE SCALE GENOMIC DNA]</scope>
    <source>
        <strain evidence="2">JCA_2017</strain>
    </source>
</reference>
<dbReference type="EMBL" id="QJKJ01010061">
    <property type="protein sequence ID" value="RDX74794.1"/>
    <property type="molecule type" value="Genomic_DNA"/>
</dbReference>
<proteinExistence type="predicted"/>
<evidence type="ECO:0000313" key="2">
    <source>
        <dbReference type="EMBL" id="RDX74794.1"/>
    </source>
</evidence>
<dbReference type="Proteomes" id="UP000257109">
    <property type="component" value="Unassembled WGS sequence"/>
</dbReference>
<evidence type="ECO:0000313" key="3">
    <source>
        <dbReference type="Proteomes" id="UP000257109"/>
    </source>
</evidence>
<keyword evidence="3" id="KW-1185">Reference proteome</keyword>
<dbReference type="AlphaFoldDB" id="A0A371F926"/>
<feature type="transmembrane region" description="Helical" evidence="1">
    <location>
        <begin position="102"/>
        <end position="121"/>
    </location>
</feature>